<name>A0ABU7QQ39_AVIPA</name>
<dbReference type="Pfam" id="PF03466">
    <property type="entry name" value="LysR_substrate"/>
    <property type="match status" value="1"/>
</dbReference>
<gene>
    <name evidence="3" type="ORF">M5S25_05705</name>
</gene>
<dbReference type="InterPro" id="IPR058163">
    <property type="entry name" value="LysR-type_TF_proteobact-type"/>
</dbReference>
<comment type="similarity">
    <text evidence="1">Belongs to the LysR transcriptional regulatory family.</text>
</comment>
<dbReference type="EMBL" id="JAMDKS010000010">
    <property type="protein sequence ID" value="MEE6112694.1"/>
    <property type="molecule type" value="Genomic_DNA"/>
</dbReference>
<evidence type="ECO:0000313" key="4">
    <source>
        <dbReference type="Proteomes" id="UP001352533"/>
    </source>
</evidence>
<comment type="caution">
    <text evidence="3">The sequence shown here is derived from an EMBL/GenBank/DDBJ whole genome shotgun (WGS) entry which is preliminary data.</text>
</comment>
<accession>A0ABU7QQ39</accession>
<reference evidence="3 4" key="1">
    <citation type="journal article" date="2022" name="Front. Microbiol.">
        <title>Commensal bacteria contribute to the growth of multidrug-resistant Avibacterium paragallinarum in chickens.</title>
        <authorList>
            <person name="Zhu J."/>
            <person name="Chen Y."/>
            <person name="Wu Y."/>
            <person name="Wang Y."/>
            <person name="Zhu K."/>
        </authorList>
    </citation>
    <scope>NUCLEOTIDE SEQUENCE [LARGE SCALE GENOMIC DNA]</scope>
    <source>
        <strain evidence="3 4">AV12</strain>
    </source>
</reference>
<keyword evidence="4" id="KW-1185">Reference proteome</keyword>
<evidence type="ECO:0000313" key="3">
    <source>
        <dbReference type="EMBL" id="MEE6112694.1"/>
    </source>
</evidence>
<dbReference type="PANTHER" id="PTHR30537">
    <property type="entry name" value="HTH-TYPE TRANSCRIPTIONAL REGULATOR"/>
    <property type="match status" value="1"/>
</dbReference>
<feature type="domain" description="LysR substrate-binding" evidence="2">
    <location>
        <begin position="3"/>
        <end position="92"/>
    </location>
</feature>
<proteinExistence type="inferred from homology"/>
<dbReference type="SUPFAM" id="SSF53850">
    <property type="entry name" value="Periplasmic binding protein-like II"/>
    <property type="match status" value="1"/>
</dbReference>
<dbReference type="InterPro" id="IPR005119">
    <property type="entry name" value="LysR_subst-bd"/>
</dbReference>
<sequence length="94" mass="10914">MNWEFLNGQKRISFTPKGRFIANNNLLIVKACLSHLGIAWLPKGRIYAELDRGELVELLPQTAIQYDGLHLYYPHRRQHSPLFKALVEVLREGE</sequence>
<evidence type="ECO:0000256" key="1">
    <source>
        <dbReference type="ARBA" id="ARBA00009437"/>
    </source>
</evidence>
<dbReference type="Proteomes" id="UP001352533">
    <property type="component" value="Unassembled WGS sequence"/>
</dbReference>
<evidence type="ECO:0000259" key="2">
    <source>
        <dbReference type="Pfam" id="PF03466"/>
    </source>
</evidence>
<protein>
    <submittedName>
        <fullName evidence="3">LysR substrate-binding domain-containing protein</fullName>
    </submittedName>
</protein>
<dbReference type="PANTHER" id="PTHR30537:SF5">
    <property type="entry name" value="HTH-TYPE TRANSCRIPTIONAL ACTIVATOR TTDR-RELATED"/>
    <property type="match status" value="1"/>
</dbReference>
<organism evidence="3 4">
    <name type="scientific">Avibacterium paragallinarum</name>
    <name type="common">Haemophilus gallinarum</name>
    <dbReference type="NCBI Taxonomy" id="728"/>
    <lineage>
        <taxon>Bacteria</taxon>
        <taxon>Pseudomonadati</taxon>
        <taxon>Pseudomonadota</taxon>
        <taxon>Gammaproteobacteria</taxon>
        <taxon>Pasteurellales</taxon>
        <taxon>Pasteurellaceae</taxon>
        <taxon>Avibacterium</taxon>
    </lineage>
</organism>
<dbReference type="Gene3D" id="3.40.190.290">
    <property type="match status" value="1"/>
</dbReference>